<protein>
    <recommendedName>
        <fullName evidence="2">DUF1559 domain-containing protein</fullName>
    </recommendedName>
</protein>
<dbReference type="InterPro" id="IPR011453">
    <property type="entry name" value="DUF1559"/>
</dbReference>
<dbReference type="InterPro" id="IPR012902">
    <property type="entry name" value="N_methyl_site"/>
</dbReference>
<dbReference type="Proteomes" id="UP000316598">
    <property type="component" value="Unassembled WGS sequence"/>
</dbReference>
<comment type="caution">
    <text evidence="3">The sequence shown here is derived from an EMBL/GenBank/DDBJ whole genome shotgun (WGS) entry which is preliminary data.</text>
</comment>
<dbReference type="PANTHER" id="PTHR30093">
    <property type="entry name" value="GENERAL SECRETION PATHWAY PROTEIN G"/>
    <property type="match status" value="1"/>
</dbReference>
<gene>
    <name evidence="3" type="ORF">Pla22_12020</name>
</gene>
<organism evidence="3 4">
    <name type="scientific">Rubripirellula amarantea</name>
    <dbReference type="NCBI Taxonomy" id="2527999"/>
    <lineage>
        <taxon>Bacteria</taxon>
        <taxon>Pseudomonadati</taxon>
        <taxon>Planctomycetota</taxon>
        <taxon>Planctomycetia</taxon>
        <taxon>Pirellulales</taxon>
        <taxon>Pirellulaceae</taxon>
        <taxon>Rubripirellula</taxon>
    </lineage>
</organism>
<dbReference type="AlphaFoldDB" id="A0A5C5WUB8"/>
<name>A0A5C5WUB8_9BACT</name>
<keyword evidence="4" id="KW-1185">Reference proteome</keyword>
<dbReference type="PANTHER" id="PTHR30093:SF2">
    <property type="entry name" value="TYPE II SECRETION SYSTEM PROTEIN H"/>
    <property type="match status" value="1"/>
</dbReference>
<feature type="transmembrane region" description="Helical" evidence="1">
    <location>
        <begin position="20"/>
        <end position="38"/>
    </location>
</feature>
<dbReference type="InterPro" id="IPR027558">
    <property type="entry name" value="Pre_pil_HX9DG_C"/>
</dbReference>
<dbReference type="Pfam" id="PF07596">
    <property type="entry name" value="SBP_bac_10"/>
    <property type="match status" value="1"/>
</dbReference>
<reference evidence="3 4" key="1">
    <citation type="submission" date="2019-02" db="EMBL/GenBank/DDBJ databases">
        <title>Deep-cultivation of Planctomycetes and their phenomic and genomic characterization uncovers novel biology.</title>
        <authorList>
            <person name="Wiegand S."/>
            <person name="Jogler M."/>
            <person name="Boedeker C."/>
            <person name="Pinto D."/>
            <person name="Vollmers J."/>
            <person name="Rivas-Marin E."/>
            <person name="Kohn T."/>
            <person name="Peeters S.H."/>
            <person name="Heuer A."/>
            <person name="Rast P."/>
            <person name="Oberbeckmann S."/>
            <person name="Bunk B."/>
            <person name="Jeske O."/>
            <person name="Meyerdierks A."/>
            <person name="Storesund J.E."/>
            <person name="Kallscheuer N."/>
            <person name="Luecker S."/>
            <person name="Lage O.M."/>
            <person name="Pohl T."/>
            <person name="Merkel B.J."/>
            <person name="Hornburger P."/>
            <person name="Mueller R.-W."/>
            <person name="Bruemmer F."/>
            <person name="Labrenz M."/>
            <person name="Spormann A.M."/>
            <person name="Op Den Camp H."/>
            <person name="Overmann J."/>
            <person name="Amann R."/>
            <person name="Jetten M.S.M."/>
            <person name="Mascher T."/>
            <person name="Medema M.H."/>
            <person name="Devos D.P."/>
            <person name="Kaster A.-K."/>
            <person name="Ovreas L."/>
            <person name="Rohde M."/>
            <person name="Galperin M.Y."/>
            <person name="Jogler C."/>
        </authorList>
    </citation>
    <scope>NUCLEOTIDE SEQUENCE [LARGE SCALE GENOMIC DNA]</scope>
    <source>
        <strain evidence="3 4">Pla22</strain>
    </source>
</reference>
<keyword evidence="1" id="KW-1133">Transmembrane helix</keyword>
<accession>A0A5C5WUB8</accession>
<keyword evidence="1" id="KW-0472">Membrane</keyword>
<evidence type="ECO:0000313" key="4">
    <source>
        <dbReference type="Proteomes" id="UP000316598"/>
    </source>
</evidence>
<dbReference type="NCBIfam" id="TIGR04294">
    <property type="entry name" value="pre_pil_HX9DG"/>
    <property type="match status" value="1"/>
</dbReference>
<dbReference type="SUPFAM" id="SSF54523">
    <property type="entry name" value="Pili subunits"/>
    <property type="match status" value="1"/>
</dbReference>
<dbReference type="RefSeq" id="WP_146513769.1">
    <property type="nucleotide sequence ID" value="NZ_SJPI01000001.1"/>
</dbReference>
<dbReference type="NCBIfam" id="TIGR02532">
    <property type="entry name" value="IV_pilin_GFxxxE"/>
    <property type="match status" value="1"/>
</dbReference>
<dbReference type="InterPro" id="IPR045584">
    <property type="entry name" value="Pilin-like"/>
</dbReference>
<proteinExistence type="predicted"/>
<keyword evidence="1" id="KW-0812">Transmembrane</keyword>
<dbReference type="OrthoDB" id="254869at2"/>
<dbReference type="Gene3D" id="3.30.700.10">
    <property type="entry name" value="Glycoprotein, Type 4 Pilin"/>
    <property type="match status" value="1"/>
</dbReference>
<evidence type="ECO:0000313" key="3">
    <source>
        <dbReference type="EMBL" id="TWT53573.1"/>
    </source>
</evidence>
<feature type="domain" description="DUF1559" evidence="2">
    <location>
        <begin position="39"/>
        <end position="318"/>
    </location>
</feature>
<evidence type="ECO:0000256" key="1">
    <source>
        <dbReference type="SAM" id="Phobius"/>
    </source>
</evidence>
<dbReference type="Pfam" id="PF07963">
    <property type="entry name" value="N_methyl"/>
    <property type="match status" value="1"/>
</dbReference>
<sequence length="336" mass="36602">MGDANSFRQRRDRGFTIVELLVTITVIGILVGLLLPAVQAAREAARRMDCSNRSRQIGLAFHNYHSAYKQLPRAWWLETPPSRSFNGSNWSMDLLPFLELDMVWLRIDQSRLKADQTSPSSVAALQQPIGVFTCPSAPGEPETRRYRFDATQAGLPFTATNLAPSDFSPTTGVRGLIANHAFGSQLASNREGALQVVSEIFGGDNDGHFRDILDGLSHTFLVGERTGGNQIYNGNQYDPVATMFLSELDGGGWGDLLNGEHWIQGSLKGGIGWPPQGGPCAVNCTNARGFGFHSFHVGGCHFVMADGSVQFFNSEVDARLFASHVTRRGGETIASQ</sequence>
<dbReference type="EMBL" id="SJPI01000001">
    <property type="protein sequence ID" value="TWT53573.1"/>
    <property type="molecule type" value="Genomic_DNA"/>
</dbReference>
<evidence type="ECO:0000259" key="2">
    <source>
        <dbReference type="Pfam" id="PF07596"/>
    </source>
</evidence>